<dbReference type="PROSITE" id="PS00072">
    <property type="entry name" value="ACYL_COA_DH_1"/>
    <property type="match status" value="1"/>
</dbReference>
<dbReference type="InterPro" id="IPR046373">
    <property type="entry name" value="Acyl-CoA_Oxase/DH_mid-dom_sf"/>
</dbReference>
<reference evidence="11" key="1">
    <citation type="journal article" date="2014" name="Int. J. Syst. Evol. Microbiol.">
        <title>Complete genome sequence of Corynebacterium casei LMG S-19264T (=DSM 44701T), isolated from a smear-ripened cheese.</title>
        <authorList>
            <consortium name="US DOE Joint Genome Institute (JGI-PGF)"/>
            <person name="Walter F."/>
            <person name="Albersmeier A."/>
            <person name="Kalinowski J."/>
            <person name="Ruckert C."/>
        </authorList>
    </citation>
    <scope>NUCLEOTIDE SEQUENCE</scope>
    <source>
        <strain evidence="11">CGMCC 1.12827</strain>
    </source>
</reference>
<keyword evidence="6 7" id="KW-0560">Oxidoreductase</keyword>
<dbReference type="InterPro" id="IPR006091">
    <property type="entry name" value="Acyl-CoA_Oxase/DH_mid-dom"/>
</dbReference>
<dbReference type="InterPro" id="IPR037069">
    <property type="entry name" value="AcylCoA_DH/ox_N_sf"/>
</dbReference>
<feature type="domain" description="Acyl-CoA dehydrogenase/oxidase N-terminal" evidence="10">
    <location>
        <begin position="6"/>
        <end position="116"/>
    </location>
</feature>
<dbReference type="PANTHER" id="PTHR48083">
    <property type="entry name" value="MEDIUM-CHAIN SPECIFIC ACYL-COA DEHYDROGENASE, MITOCHONDRIAL-RELATED"/>
    <property type="match status" value="1"/>
</dbReference>
<proteinExistence type="inferred from homology"/>
<dbReference type="InterPro" id="IPR013786">
    <property type="entry name" value="AcylCoA_DH/ox_N"/>
</dbReference>
<dbReference type="GO" id="GO:0033539">
    <property type="term" value="P:fatty acid beta-oxidation using acyl-CoA dehydrogenase"/>
    <property type="evidence" value="ECO:0007669"/>
    <property type="project" value="TreeGrafter"/>
</dbReference>
<dbReference type="GO" id="GO:0050660">
    <property type="term" value="F:flavin adenine dinucleotide binding"/>
    <property type="evidence" value="ECO:0007669"/>
    <property type="project" value="InterPro"/>
</dbReference>
<evidence type="ECO:0000256" key="3">
    <source>
        <dbReference type="ARBA" id="ARBA00019125"/>
    </source>
</evidence>
<dbReference type="InterPro" id="IPR009075">
    <property type="entry name" value="AcylCo_DH/oxidase_C"/>
</dbReference>
<comment type="caution">
    <text evidence="11">The sequence shown here is derived from an EMBL/GenBank/DDBJ whole genome shotgun (WGS) entry which is preliminary data.</text>
</comment>
<dbReference type="Pfam" id="PF00441">
    <property type="entry name" value="Acyl-CoA_dh_1"/>
    <property type="match status" value="1"/>
</dbReference>
<comment type="similarity">
    <text evidence="2 7">Belongs to the acyl-CoA dehydrogenase family.</text>
</comment>
<dbReference type="Pfam" id="PF02771">
    <property type="entry name" value="Acyl-CoA_dh_N"/>
    <property type="match status" value="1"/>
</dbReference>
<evidence type="ECO:0000256" key="1">
    <source>
        <dbReference type="ARBA" id="ARBA00001974"/>
    </source>
</evidence>
<evidence type="ECO:0000256" key="7">
    <source>
        <dbReference type="RuleBase" id="RU362125"/>
    </source>
</evidence>
<dbReference type="PROSITE" id="PS00073">
    <property type="entry name" value="ACYL_COA_DH_2"/>
    <property type="match status" value="1"/>
</dbReference>
<evidence type="ECO:0000259" key="8">
    <source>
        <dbReference type="Pfam" id="PF00441"/>
    </source>
</evidence>
<gene>
    <name evidence="11" type="ORF">GCM10011489_14870</name>
</gene>
<dbReference type="PIRSF" id="PIRSF016578">
    <property type="entry name" value="HsaA"/>
    <property type="match status" value="1"/>
</dbReference>
<dbReference type="InterPro" id="IPR009100">
    <property type="entry name" value="AcylCoA_DH/oxidase_NM_dom_sf"/>
</dbReference>
<dbReference type="Gene3D" id="1.10.540.10">
    <property type="entry name" value="Acyl-CoA dehydrogenase/oxidase, N-terminal domain"/>
    <property type="match status" value="1"/>
</dbReference>
<evidence type="ECO:0000259" key="9">
    <source>
        <dbReference type="Pfam" id="PF02770"/>
    </source>
</evidence>
<evidence type="ECO:0000313" key="12">
    <source>
        <dbReference type="Proteomes" id="UP000621454"/>
    </source>
</evidence>
<organism evidence="11 12">
    <name type="scientific">Gordonia jinhuaensis</name>
    <dbReference type="NCBI Taxonomy" id="1517702"/>
    <lineage>
        <taxon>Bacteria</taxon>
        <taxon>Bacillati</taxon>
        <taxon>Actinomycetota</taxon>
        <taxon>Actinomycetes</taxon>
        <taxon>Mycobacteriales</taxon>
        <taxon>Gordoniaceae</taxon>
        <taxon>Gordonia</taxon>
    </lineage>
</organism>
<feature type="domain" description="Acyl-CoA oxidase/dehydrogenase middle" evidence="9">
    <location>
        <begin position="121"/>
        <end position="197"/>
    </location>
</feature>
<accession>A0A916T3X4</accession>
<evidence type="ECO:0000256" key="5">
    <source>
        <dbReference type="ARBA" id="ARBA00022827"/>
    </source>
</evidence>
<sequence length="405" mass="44174">MYSLSADETRLRDAAAEFADELMVYEVQAEMSGGTLPPEVTTRLHNTALERGLYATNMPESVGGPGLSMLAQVLVQEQVGRVTNGLGWVMHTPPQWWAAVATDHQRRQWLLPAVAGHRHECYAITEEFAGSDVSALSTTAVRRGDDYVLNGVKWHVTSYNVADYAIVQAVLRGGPHDGEHALFVVDLPSPGIEVVRSPAYTHTIADEHPIVSFTDVVVPADQLIGGEGEGMLFTQDWFRFERIMVAARCVGAASRLVDEMSTFAASREVGGVRLGEHQLVTAMLADSATELFAARSMLYAVARCVDAGDDRKSLHGKASMAKLYCSEMAGRVADRAVQVFGGRGYMRENVAERMYRELRVERIWEGASELQRLIVGRALLNRGPHALLANTCQTTPSEAVATAVS</sequence>
<dbReference type="CDD" id="cd00567">
    <property type="entry name" value="ACAD"/>
    <property type="match status" value="1"/>
</dbReference>
<dbReference type="AlphaFoldDB" id="A0A916T3X4"/>
<dbReference type="InterPro" id="IPR050741">
    <property type="entry name" value="Acyl-CoA_dehydrogenase"/>
</dbReference>
<dbReference type="Pfam" id="PF02770">
    <property type="entry name" value="Acyl-CoA_dh_M"/>
    <property type="match status" value="1"/>
</dbReference>
<dbReference type="SUPFAM" id="SSF56645">
    <property type="entry name" value="Acyl-CoA dehydrogenase NM domain-like"/>
    <property type="match status" value="1"/>
</dbReference>
<evidence type="ECO:0000256" key="2">
    <source>
        <dbReference type="ARBA" id="ARBA00009347"/>
    </source>
</evidence>
<dbReference type="GO" id="GO:0003995">
    <property type="term" value="F:acyl-CoA dehydrogenase activity"/>
    <property type="evidence" value="ECO:0007669"/>
    <property type="project" value="InterPro"/>
</dbReference>
<dbReference type="Gene3D" id="1.20.140.10">
    <property type="entry name" value="Butyryl-CoA Dehydrogenase, subunit A, domain 3"/>
    <property type="match status" value="1"/>
</dbReference>
<evidence type="ECO:0000256" key="4">
    <source>
        <dbReference type="ARBA" id="ARBA00022630"/>
    </source>
</evidence>
<keyword evidence="5 7" id="KW-0274">FAD</keyword>
<reference evidence="11" key="2">
    <citation type="submission" date="2020-09" db="EMBL/GenBank/DDBJ databases">
        <authorList>
            <person name="Sun Q."/>
            <person name="Zhou Y."/>
        </authorList>
    </citation>
    <scope>NUCLEOTIDE SEQUENCE</scope>
    <source>
        <strain evidence="11">CGMCC 1.12827</strain>
    </source>
</reference>
<dbReference type="InterPro" id="IPR036250">
    <property type="entry name" value="AcylCo_DH-like_C"/>
</dbReference>
<dbReference type="RefSeq" id="WP_188585955.1">
    <property type="nucleotide sequence ID" value="NZ_BMGC01000007.1"/>
</dbReference>
<keyword evidence="12" id="KW-1185">Reference proteome</keyword>
<comment type="cofactor">
    <cofactor evidence="1 7">
        <name>FAD</name>
        <dbReference type="ChEBI" id="CHEBI:57692"/>
    </cofactor>
</comment>
<dbReference type="SUPFAM" id="SSF47203">
    <property type="entry name" value="Acyl-CoA dehydrogenase C-terminal domain-like"/>
    <property type="match status" value="1"/>
</dbReference>
<dbReference type="FunFam" id="1.20.140.10:FF:000001">
    <property type="entry name" value="Acyl-CoA dehydrogenase"/>
    <property type="match status" value="1"/>
</dbReference>
<evidence type="ECO:0000256" key="6">
    <source>
        <dbReference type="ARBA" id="ARBA00023002"/>
    </source>
</evidence>
<dbReference type="InterPro" id="IPR006089">
    <property type="entry name" value="Acyl-CoA_DH_CS"/>
</dbReference>
<dbReference type="Gene3D" id="2.40.110.10">
    <property type="entry name" value="Butyryl-CoA Dehydrogenase, subunit A, domain 2"/>
    <property type="match status" value="1"/>
</dbReference>
<keyword evidence="4 7" id="KW-0285">Flavoprotein</keyword>
<protein>
    <recommendedName>
        <fullName evidence="3">Medium-chain specific acyl-CoA dehydrogenase, mitochondrial</fullName>
    </recommendedName>
</protein>
<evidence type="ECO:0000259" key="10">
    <source>
        <dbReference type="Pfam" id="PF02771"/>
    </source>
</evidence>
<evidence type="ECO:0000313" key="11">
    <source>
        <dbReference type="EMBL" id="GGB27703.1"/>
    </source>
</evidence>
<dbReference type="PANTHER" id="PTHR48083:SF2">
    <property type="entry name" value="MEDIUM-CHAIN SPECIFIC ACYL-COA DEHYDROGENASE, MITOCHONDRIAL"/>
    <property type="match status" value="1"/>
</dbReference>
<dbReference type="EMBL" id="BMGC01000007">
    <property type="protein sequence ID" value="GGB27703.1"/>
    <property type="molecule type" value="Genomic_DNA"/>
</dbReference>
<name>A0A916T3X4_9ACTN</name>
<dbReference type="Proteomes" id="UP000621454">
    <property type="component" value="Unassembled WGS sequence"/>
</dbReference>
<feature type="domain" description="Acyl-CoA dehydrogenase/oxidase C-terminal" evidence="8">
    <location>
        <begin position="228"/>
        <end position="380"/>
    </location>
</feature>
<dbReference type="GO" id="GO:0005737">
    <property type="term" value="C:cytoplasm"/>
    <property type="evidence" value="ECO:0007669"/>
    <property type="project" value="TreeGrafter"/>
</dbReference>